<comment type="pathway">
    <text evidence="12">Carbohydrate metabolism; D-ribose degradation; D-ribose 5-phosphate from beta-D-ribopyranose: step 2/2.</text>
</comment>
<dbReference type="Proteomes" id="UP000035481">
    <property type="component" value="Unassembled WGS sequence"/>
</dbReference>
<comment type="activity regulation">
    <text evidence="12">Activated by a monovalent cation that binds near, but not in, the active site. The most likely occupant of the site in vivo is potassium. Ion binding induces a conformational change that may alter substrate affinity.</text>
</comment>
<feature type="binding site" evidence="12">
    <location>
        <position position="278"/>
    </location>
    <ligand>
        <name>K(+)</name>
        <dbReference type="ChEBI" id="CHEBI:29103"/>
    </ligand>
</feature>
<evidence type="ECO:0000256" key="10">
    <source>
        <dbReference type="ARBA" id="ARBA00022958"/>
    </source>
</evidence>
<feature type="domain" description="Carbohydrate kinase PfkB" evidence="13">
    <location>
        <begin position="1"/>
        <end position="286"/>
    </location>
</feature>
<dbReference type="InterPro" id="IPR011611">
    <property type="entry name" value="PfkB_dom"/>
</dbReference>
<evidence type="ECO:0000256" key="1">
    <source>
        <dbReference type="ARBA" id="ARBA00005380"/>
    </source>
</evidence>
<evidence type="ECO:0000256" key="5">
    <source>
        <dbReference type="ARBA" id="ARBA00022723"/>
    </source>
</evidence>
<comment type="similarity">
    <text evidence="1">Belongs to the carbohydrate kinase pfkB family.</text>
</comment>
<comment type="catalytic activity">
    <reaction evidence="12">
        <text>D-ribose + ATP = D-ribose 5-phosphate + ADP + H(+)</text>
        <dbReference type="Rhea" id="RHEA:13697"/>
        <dbReference type="ChEBI" id="CHEBI:15378"/>
        <dbReference type="ChEBI" id="CHEBI:30616"/>
        <dbReference type="ChEBI" id="CHEBI:47013"/>
        <dbReference type="ChEBI" id="CHEBI:78346"/>
        <dbReference type="ChEBI" id="CHEBI:456216"/>
        <dbReference type="EC" id="2.7.1.15"/>
    </reaction>
</comment>
<keyword evidence="5 12" id="KW-0479">Metal-binding</keyword>
<dbReference type="PROSITE" id="PS00584">
    <property type="entry name" value="PFKB_KINASES_2"/>
    <property type="match status" value="1"/>
</dbReference>
<reference evidence="14 15" key="1">
    <citation type="journal article" date="2015" name="Antonie Van Leeuwenhoek">
        <title>A phylogenomic and molecular marker based taxonomic framework for the order Xanthomonadales: proposal to transfer the families Algiphilaceae and Solimonadaceae to the order Nevskiales ord. nov. and to create a new family within the order Xanthomonadales, the family Rhodanobacteraceae fam. nov., containing the genus Rhodanobacter and its closest relatives.</title>
        <authorList>
            <person name="Naushad S."/>
            <person name="Adeolu M."/>
            <person name="Wong S."/>
            <person name="Sohail M."/>
            <person name="Schellhorn H.E."/>
            <person name="Gupta R.S."/>
        </authorList>
    </citation>
    <scope>NUCLEOTIDE SEQUENCE [LARGE SCALE GENOMIC DNA]</scope>
    <source>
        <strain evidence="14 15">DSM 16301</strain>
    </source>
</reference>
<feature type="binding site" evidence="12">
    <location>
        <position position="245"/>
    </location>
    <ligand>
        <name>substrate</name>
    </ligand>
</feature>
<dbReference type="GO" id="GO:0046872">
    <property type="term" value="F:metal ion binding"/>
    <property type="evidence" value="ECO:0007669"/>
    <property type="project" value="UniProtKB-KW"/>
</dbReference>
<dbReference type="PRINTS" id="PR00990">
    <property type="entry name" value="RIBOKINASE"/>
</dbReference>
<comment type="caution">
    <text evidence="14">The sequence shown here is derived from an EMBL/GenBank/DDBJ whole genome shotgun (WGS) entry which is preliminary data.</text>
</comment>
<dbReference type="GO" id="GO:0004747">
    <property type="term" value="F:ribokinase activity"/>
    <property type="evidence" value="ECO:0007669"/>
    <property type="project" value="UniProtKB-UniRule"/>
</dbReference>
<evidence type="ECO:0000256" key="4">
    <source>
        <dbReference type="ARBA" id="ARBA00022679"/>
    </source>
</evidence>
<feature type="binding site" evidence="12">
    <location>
        <begin position="39"/>
        <end position="43"/>
    </location>
    <ligand>
        <name>substrate</name>
    </ligand>
</feature>
<dbReference type="HAMAP" id="MF_01987">
    <property type="entry name" value="Ribokinase"/>
    <property type="match status" value="1"/>
</dbReference>
<evidence type="ECO:0000256" key="3">
    <source>
        <dbReference type="ARBA" id="ARBA00016943"/>
    </source>
</evidence>
<feature type="active site" description="Proton acceptor" evidence="12">
    <location>
        <position position="245"/>
    </location>
</feature>
<gene>
    <name evidence="12" type="primary">rbsK</name>
    <name evidence="14" type="ORF">Y882_15775</name>
</gene>
<dbReference type="GO" id="GO:0005524">
    <property type="term" value="F:ATP binding"/>
    <property type="evidence" value="ECO:0007669"/>
    <property type="project" value="UniProtKB-UniRule"/>
</dbReference>
<evidence type="ECO:0000256" key="11">
    <source>
        <dbReference type="ARBA" id="ARBA00023277"/>
    </source>
</evidence>
<evidence type="ECO:0000313" key="14">
    <source>
        <dbReference type="EMBL" id="KLD62509.1"/>
    </source>
</evidence>
<keyword evidence="10 12" id="KW-0630">Potassium</keyword>
<evidence type="ECO:0000256" key="2">
    <source>
        <dbReference type="ARBA" id="ARBA00012035"/>
    </source>
</evidence>
<evidence type="ECO:0000256" key="9">
    <source>
        <dbReference type="ARBA" id="ARBA00022842"/>
    </source>
</evidence>
<comment type="subcellular location">
    <subcellularLocation>
        <location evidence="12">Cytoplasm</location>
    </subcellularLocation>
</comment>
<evidence type="ECO:0000256" key="12">
    <source>
        <dbReference type="HAMAP-Rule" id="MF_01987"/>
    </source>
</evidence>
<dbReference type="EMBL" id="JPLA01000044">
    <property type="protein sequence ID" value="KLD62509.1"/>
    <property type="molecule type" value="Genomic_DNA"/>
</dbReference>
<feature type="binding site" evidence="12">
    <location>
        <begin position="244"/>
        <end position="245"/>
    </location>
    <ligand>
        <name>ATP</name>
        <dbReference type="ChEBI" id="CHEBI:30616"/>
    </ligand>
</feature>
<dbReference type="InterPro" id="IPR002139">
    <property type="entry name" value="Ribo/fructo_kinase"/>
</dbReference>
<dbReference type="PATRIC" id="fig|1440762.4.peg.2879"/>
<dbReference type="GO" id="GO:0019303">
    <property type="term" value="P:D-ribose catabolic process"/>
    <property type="evidence" value="ECO:0007669"/>
    <property type="project" value="UniProtKB-UniRule"/>
</dbReference>
<dbReference type="PANTHER" id="PTHR10584:SF166">
    <property type="entry name" value="RIBOKINASE"/>
    <property type="match status" value="1"/>
</dbReference>
<feature type="binding site" evidence="12">
    <location>
        <position position="273"/>
    </location>
    <ligand>
        <name>K(+)</name>
        <dbReference type="ChEBI" id="CHEBI:29103"/>
    </ligand>
</feature>
<keyword evidence="11 12" id="KW-0119">Carbohydrate metabolism</keyword>
<keyword evidence="4 12" id="KW-0808">Transferase</keyword>
<dbReference type="UniPathway" id="UPA00916">
    <property type="reaction ID" value="UER00889"/>
</dbReference>
<organism evidence="14 15">
    <name type="scientific">Dyella japonica DSM 16301</name>
    <dbReference type="NCBI Taxonomy" id="1440762"/>
    <lineage>
        <taxon>Bacteria</taxon>
        <taxon>Pseudomonadati</taxon>
        <taxon>Pseudomonadota</taxon>
        <taxon>Gammaproteobacteria</taxon>
        <taxon>Lysobacterales</taxon>
        <taxon>Rhodanobacteraceae</taxon>
        <taxon>Dyella</taxon>
    </lineage>
</organism>
<protein>
    <recommendedName>
        <fullName evidence="3 12">Ribokinase</fullName>
        <shortName evidence="12">RK</shortName>
        <ecNumber evidence="2 12">2.7.1.15</ecNumber>
    </recommendedName>
</protein>
<dbReference type="Gene3D" id="3.40.1190.20">
    <property type="match status" value="1"/>
</dbReference>
<feature type="binding site" evidence="12">
    <location>
        <begin position="11"/>
        <end position="13"/>
    </location>
    <ligand>
        <name>substrate</name>
    </ligand>
</feature>
<dbReference type="OrthoDB" id="9775849at2"/>
<comment type="similarity">
    <text evidence="12">Belongs to the carbohydrate kinase PfkB family. Ribokinase subfamily.</text>
</comment>
<dbReference type="AlphaFoldDB" id="A0A0G9GZY1"/>
<evidence type="ECO:0000256" key="8">
    <source>
        <dbReference type="ARBA" id="ARBA00022840"/>
    </source>
</evidence>
<dbReference type="InterPro" id="IPR029056">
    <property type="entry name" value="Ribokinase-like"/>
</dbReference>
<feature type="binding site" evidence="12">
    <location>
        <begin position="213"/>
        <end position="218"/>
    </location>
    <ligand>
        <name>ATP</name>
        <dbReference type="ChEBI" id="CHEBI:30616"/>
    </ligand>
</feature>
<comment type="function">
    <text evidence="12">Catalyzes the phosphorylation of ribose at O-5 in a reaction requiring ATP and magnesium. The resulting D-ribose-5-phosphate can then be used either for sythesis of nucleotides, histidine, and tryptophan, or as a component of the pentose phosphate pathway.</text>
</comment>
<dbReference type="GO" id="GO:0005829">
    <property type="term" value="C:cytosol"/>
    <property type="evidence" value="ECO:0007669"/>
    <property type="project" value="TreeGrafter"/>
</dbReference>
<dbReference type="NCBIfam" id="TIGR02152">
    <property type="entry name" value="D_ribokin_bact"/>
    <property type="match status" value="1"/>
</dbReference>
<evidence type="ECO:0000256" key="6">
    <source>
        <dbReference type="ARBA" id="ARBA00022741"/>
    </source>
</evidence>
<proteinExistence type="inferred from homology"/>
<name>A0A0G9GZY1_9GAMM</name>
<dbReference type="RefSeq" id="WP_046972844.1">
    <property type="nucleotide sequence ID" value="NZ_JPLA01000044.1"/>
</dbReference>
<comment type="subunit">
    <text evidence="12">Homodimer.</text>
</comment>
<evidence type="ECO:0000256" key="7">
    <source>
        <dbReference type="ARBA" id="ARBA00022777"/>
    </source>
</evidence>
<dbReference type="STRING" id="1440762.Y882_15775"/>
<feature type="binding site" evidence="12">
    <location>
        <position position="241"/>
    </location>
    <ligand>
        <name>K(+)</name>
        <dbReference type="ChEBI" id="CHEBI:29103"/>
    </ligand>
</feature>
<accession>A0A0G9GZY1</accession>
<feature type="binding site" evidence="12">
    <location>
        <position position="183"/>
    </location>
    <ligand>
        <name>ATP</name>
        <dbReference type="ChEBI" id="CHEBI:30616"/>
    </ligand>
</feature>
<dbReference type="EC" id="2.7.1.15" evidence="2 12"/>
<dbReference type="InterPro" id="IPR002173">
    <property type="entry name" value="Carboh/pur_kinase_PfkB_CS"/>
</dbReference>
<dbReference type="SUPFAM" id="SSF53613">
    <property type="entry name" value="Ribokinase-like"/>
    <property type="match status" value="1"/>
</dbReference>
<comment type="cofactor">
    <cofactor evidence="12">
        <name>Mg(2+)</name>
        <dbReference type="ChEBI" id="CHEBI:18420"/>
    </cofactor>
    <text evidence="12">Requires a divalent cation, most likely magnesium in vivo, as an electrophilic catalyst to aid phosphoryl group transfer. It is the chelate of the metal and the nucleotide that is the actual substrate.</text>
</comment>
<feature type="binding site" evidence="12">
    <location>
        <position position="239"/>
    </location>
    <ligand>
        <name>K(+)</name>
        <dbReference type="ChEBI" id="CHEBI:29103"/>
    </ligand>
</feature>
<comment type="caution">
    <text evidence="12">Lacks conserved residue(s) required for the propagation of feature annotation.</text>
</comment>
<keyword evidence="6 12" id="KW-0547">Nucleotide-binding</keyword>
<keyword evidence="7 12" id="KW-0418">Kinase</keyword>
<dbReference type="PANTHER" id="PTHR10584">
    <property type="entry name" value="SUGAR KINASE"/>
    <property type="match status" value="1"/>
</dbReference>
<dbReference type="CDD" id="cd01174">
    <property type="entry name" value="ribokinase"/>
    <property type="match status" value="1"/>
</dbReference>
<dbReference type="Pfam" id="PF00294">
    <property type="entry name" value="PfkB"/>
    <property type="match status" value="1"/>
</dbReference>
<feature type="binding site" evidence="12">
    <location>
        <position position="139"/>
    </location>
    <ligand>
        <name>substrate</name>
    </ligand>
</feature>
<dbReference type="InterPro" id="IPR011877">
    <property type="entry name" value="Ribokinase"/>
</dbReference>
<keyword evidence="12" id="KW-0963">Cytoplasm</keyword>
<evidence type="ECO:0000313" key="15">
    <source>
        <dbReference type="Proteomes" id="UP000035481"/>
    </source>
</evidence>
<keyword evidence="8 12" id="KW-0067">ATP-binding</keyword>
<sequence length="293" mass="30317">MARVVVVGSINMDLVTLAPRFAEPGETILGERFLTVHGGKGANQAVAAARLGADVALIGALGDDAFGNELHAGLAREGISLEHVVRFVDCGSGTASITVAGGENHIVVVPAANARVTPAQIEGAQATLASADAILVQMEVPLESVEATLRLGHKLGKPVILNPAPAQKLPMEWLKLARYLTPNQHELAILLGASGEEDFRALMQRAPAPVVLTRGGDGAWFRDGGEPQHQPGFKVDVVDTTGAGDTFNAALAVFLHEGLPGAVRKACAAAALSVTRLGAQSGMPTRAELDAFL</sequence>
<feature type="binding site" evidence="12">
    <location>
        <position position="276"/>
    </location>
    <ligand>
        <name>K(+)</name>
        <dbReference type="ChEBI" id="CHEBI:29103"/>
    </ligand>
</feature>
<evidence type="ECO:0000259" key="13">
    <source>
        <dbReference type="Pfam" id="PF00294"/>
    </source>
</evidence>
<keyword evidence="9 12" id="KW-0460">Magnesium</keyword>